<feature type="compositionally biased region" description="Basic and acidic residues" evidence="1">
    <location>
        <begin position="35"/>
        <end position="44"/>
    </location>
</feature>
<dbReference type="EMBL" id="CM017660">
    <property type="protein sequence ID" value="TYI52152.1"/>
    <property type="molecule type" value="Genomic_DNA"/>
</dbReference>
<evidence type="ECO:0000313" key="2">
    <source>
        <dbReference type="EMBL" id="TYI52152.1"/>
    </source>
</evidence>
<gene>
    <name evidence="2" type="ORF">E1A91_D12G227400v1</name>
</gene>
<accession>A0A5D2SHU9</accession>
<reference evidence="2 3" key="1">
    <citation type="submission" date="2019-07" db="EMBL/GenBank/DDBJ databases">
        <title>WGS assembly of Gossypium mustelinum.</title>
        <authorList>
            <person name="Chen Z.J."/>
            <person name="Sreedasyam A."/>
            <person name="Ando A."/>
            <person name="Song Q."/>
            <person name="De L."/>
            <person name="Hulse-Kemp A."/>
            <person name="Ding M."/>
            <person name="Ye W."/>
            <person name="Kirkbride R."/>
            <person name="Jenkins J."/>
            <person name="Plott C."/>
            <person name="Lovell J."/>
            <person name="Lin Y.-M."/>
            <person name="Vaughn R."/>
            <person name="Liu B."/>
            <person name="Li W."/>
            <person name="Simpson S."/>
            <person name="Scheffler B."/>
            <person name="Saski C."/>
            <person name="Grover C."/>
            <person name="Hu G."/>
            <person name="Conover J."/>
            <person name="Carlson J."/>
            <person name="Shu S."/>
            <person name="Boston L."/>
            <person name="Williams M."/>
            <person name="Peterson D."/>
            <person name="Mcgee K."/>
            <person name="Jones D."/>
            <person name="Wendel J."/>
            <person name="Stelly D."/>
            <person name="Grimwood J."/>
            <person name="Schmutz J."/>
        </authorList>
    </citation>
    <scope>NUCLEOTIDE SEQUENCE [LARGE SCALE GENOMIC DNA]</scope>
    <source>
        <strain evidence="2">1408120.09</strain>
    </source>
</reference>
<dbReference type="AlphaFoldDB" id="A0A5D2SHU9"/>
<evidence type="ECO:0000313" key="3">
    <source>
        <dbReference type="Proteomes" id="UP000323597"/>
    </source>
</evidence>
<name>A0A5D2SHU9_GOSMU</name>
<sequence length="44" mass="5203">MEISSKRSSNWKTPLKYLFHSKQLSLTQSPSSSFKSREERKVEE</sequence>
<organism evidence="2 3">
    <name type="scientific">Gossypium mustelinum</name>
    <name type="common">Cotton</name>
    <name type="synonym">Gossypium caicoense</name>
    <dbReference type="NCBI Taxonomy" id="34275"/>
    <lineage>
        <taxon>Eukaryota</taxon>
        <taxon>Viridiplantae</taxon>
        <taxon>Streptophyta</taxon>
        <taxon>Embryophyta</taxon>
        <taxon>Tracheophyta</taxon>
        <taxon>Spermatophyta</taxon>
        <taxon>Magnoliopsida</taxon>
        <taxon>eudicotyledons</taxon>
        <taxon>Gunneridae</taxon>
        <taxon>Pentapetalae</taxon>
        <taxon>rosids</taxon>
        <taxon>malvids</taxon>
        <taxon>Malvales</taxon>
        <taxon>Malvaceae</taxon>
        <taxon>Malvoideae</taxon>
        <taxon>Gossypium</taxon>
    </lineage>
</organism>
<evidence type="ECO:0000256" key="1">
    <source>
        <dbReference type="SAM" id="MobiDB-lite"/>
    </source>
</evidence>
<keyword evidence="3" id="KW-1185">Reference proteome</keyword>
<protein>
    <submittedName>
        <fullName evidence="2">Uncharacterized protein</fullName>
    </submittedName>
</protein>
<feature type="region of interest" description="Disordered" evidence="1">
    <location>
        <begin position="25"/>
        <end position="44"/>
    </location>
</feature>
<proteinExistence type="predicted"/>
<feature type="compositionally biased region" description="Polar residues" evidence="1">
    <location>
        <begin position="25"/>
        <end position="34"/>
    </location>
</feature>
<dbReference type="Proteomes" id="UP000323597">
    <property type="component" value="Chromosome D12"/>
</dbReference>